<evidence type="ECO:0000313" key="2">
    <source>
        <dbReference type="EMBL" id="KAG1826007.1"/>
    </source>
</evidence>
<accession>A0A9P7EMI8</accession>
<dbReference type="Proteomes" id="UP000807769">
    <property type="component" value="Unassembled WGS sequence"/>
</dbReference>
<feature type="chain" id="PRO_5040186369" evidence="1">
    <location>
        <begin position="23"/>
        <end position="111"/>
    </location>
</feature>
<dbReference type="AlphaFoldDB" id="A0A9P7EMI8"/>
<feature type="signal peptide" evidence="1">
    <location>
        <begin position="1"/>
        <end position="22"/>
    </location>
</feature>
<organism evidence="2 3">
    <name type="scientific">Suillus subaureus</name>
    <dbReference type="NCBI Taxonomy" id="48587"/>
    <lineage>
        <taxon>Eukaryota</taxon>
        <taxon>Fungi</taxon>
        <taxon>Dikarya</taxon>
        <taxon>Basidiomycota</taxon>
        <taxon>Agaricomycotina</taxon>
        <taxon>Agaricomycetes</taxon>
        <taxon>Agaricomycetidae</taxon>
        <taxon>Boletales</taxon>
        <taxon>Suillineae</taxon>
        <taxon>Suillaceae</taxon>
        <taxon>Suillus</taxon>
    </lineage>
</organism>
<dbReference type="RefSeq" id="XP_041199260.1">
    <property type="nucleotide sequence ID" value="XM_041342905.1"/>
</dbReference>
<reference evidence="2" key="1">
    <citation type="journal article" date="2020" name="New Phytol.">
        <title>Comparative genomics reveals dynamic genome evolution in host specialist ectomycorrhizal fungi.</title>
        <authorList>
            <person name="Lofgren L.A."/>
            <person name="Nguyen N.H."/>
            <person name="Vilgalys R."/>
            <person name="Ruytinx J."/>
            <person name="Liao H.L."/>
            <person name="Branco S."/>
            <person name="Kuo A."/>
            <person name="LaButti K."/>
            <person name="Lipzen A."/>
            <person name="Andreopoulos W."/>
            <person name="Pangilinan J."/>
            <person name="Riley R."/>
            <person name="Hundley H."/>
            <person name="Na H."/>
            <person name="Barry K."/>
            <person name="Grigoriev I.V."/>
            <person name="Stajich J.E."/>
            <person name="Kennedy P.G."/>
        </authorList>
    </citation>
    <scope>NUCLEOTIDE SEQUENCE</scope>
    <source>
        <strain evidence="2">MN1</strain>
    </source>
</reference>
<evidence type="ECO:0000256" key="1">
    <source>
        <dbReference type="SAM" id="SignalP"/>
    </source>
</evidence>
<protein>
    <submittedName>
        <fullName evidence="2">Uncharacterized protein</fullName>
    </submittedName>
</protein>
<evidence type="ECO:0000313" key="3">
    <source>
        <dbReference type="Proteomes" id="UP000807769"/>
    </source>
</evidence>
<gene>
    <name evidence="2" type="ORF">BJ212DRAFT_318565</name>
</gene>
<keyword evidence="1" id="KW-0732">Signal</keyword>
<keyword evidence="3" id="KW-1185">Reference proteome</keyword>
<dbReference type="GeneID" id="64636921"/>
<dbReference type="EMBL" id="JABBWG010000002">
    <property type="protein sequence ID" value="KAG1826007.1"/>
    <property type="molecule type" value="Genomic_DNA"/>
</dbReference>
<proteinExistence type="predicted"/>
<comment type="caution">
    <text evidence="2">The sequence shown here is derived from an EMBL/GenBank/DDBJ whole genome shotgun (WGS) entry which is preliminary data.</text>
</comment>
<sequence>MPYRFGFIWLILLGHHLRHLYEDEAKLGDLQRSPRKLSDIVLLFLMEFPELKYRNVPWPHWPKANPANSKLLQSSFANEYYCCSVNLRALDLRQSLPPVLLFHAITKIILT</sequence>
<name>A0A9P7EMI8_9AGAM</name>